<dbReference type="Pfam" id="PF12937">
    <property type="entry name" value="F-box-like"/>
    <property type="match status" value="1"/>
</dbReference>
<organism evidence="5 6">
    <name type="scientific">Pyricularia oryzae</name>
    <name type="common">Rice blast fungus</name>
    <name type="synonym">Magnaporthe oryzae</name>
    <dbReference type="NCBI Taxonomy" id="318829"/>
    <lineage>
        <taxon>Eukaryota</taxon>
        <taxon>Fungi</taxon>
        <taxon>Dikarya</taxon>
        <taxon>Ascomycota</taxon>
        <taxon>Pezizomycotina</taxon>
        <taxon>Sordariomycetes</taxon>
        <taxon>Sordariomycetidae</taxon>
        <taxon>Magnaporthales</taxon>
        <taxon>Pyriculariaceae</taxon>
        <taxon>Pyricularia</taxon>
    </lineage>
</organism>
<feature type="compositionally biased region" description="Low complexity" evidence="3">
    <location>
        <begin position="435"/>
        <end position="445"/>
    </location>
</feature>
<evidence type="ECO:0000256" key="1">
    <source>
        <dbReference type="ARBA" id="ARBA00004906"/>
    </source>
</evidence>
<evidence type="ECO:0000259" key="4">
    <source>
        <dbReference type="PROSITE" id="PS50181"/>
    </source>
</evidence>
<dbReference type="Proteomes" id="UP000294847">
    <property type="component" value="Chromosome 1"/>
</dbReference>
<name>A0A4P7MX53_PYROR</name>
<feature type="compositionally biased region" description="Basic and acidic residues" evidence="3">
    <location>
        <begin position="1"/>
        <end position="16"/>
    </location>
</feature>
<evidence type="ECO:0000256" key="3">
    <source>
        <dbReference type="SAM" id="MobiDB-lite"/>
    </source>
</evidence>
<sequence length="642" mass="72013">MDPTTDKGKQRAHADESFSTQPPLDSEPDASAATEQAPRVKLWGGMDAADENTLHSLPSVPKVDIRANRAVQGVQDYYPSQVYSSSSMNYRSNDRHLLQLPAELLDNILTYLSPLDLAAVSGTCHALHTRANSNYLWQAIVQDHVPGETITSPYPCNTFRDLWIAHDPRWFLPKYKIWFSGQDFMGKLILVRYDQRRGCIEGYQLLATRTRVEYQHWNDDKEIIIHNFEPQVKLHLDKPALQLRCEGNTSRDWQWHDEAGSDKNAWRRDFGNISVLRPNSSSPPPKPNRFASEVPMITPEYGRNSDGIFSNFMHARPLPEAQAAQAAKTSFPYGDLWPPPAVPARHRVAANNFFRATNRRFSGTVVGQRPRRRAEVSDQSFRIRSWREMRPALAAVLGLTGVTNGGARRMVSDELALLFPPGAGPSASTDGGDNGNNNENGVNDDGQAAEARAANADIISLPFGPHIDEQLTTYSTLDPALYTPTPEAPWRGIWVGDYSGHGCEFLLLNQIITGTEEHDLTREEGLTDEEFEAKKEEARKYRGRLEAIKLTGDANVPRGEPTFVAEDLGPGGFVTVIEEKPFTGCRVVRSKGHVAQSGFNLDKYIESQLIMISHDRLAQYWVDFGHISYFERVDIDRFLKVT</sequence>
<dbReference type="SMART" id="SM00256">
    <property type="entry name" value="FBOX"/>
    <property type="match status" value="1"/>
</dbReference>
<dbReference type="PANTHER" id="PTHR10706:SF130">
    <property type="entry name" value="F-BOX ONLY PROTEIN 31"/>
    <property type="match status" value="1"/>
</dbReference>
<protein>
    <recommendedName>
        <fullName evidence="4">F-box domain-containing protein</fullName>
    </recommendedName>
</protein>
<evidence type="ECO:0000313" key="5">
    <source>
        <dbReference type="EMBL" id="QBZ54523.1"/>
    </source>
</evidence>
<evidence type="ECO:0000256" key="2">
    <source>
        <dbReference type="ARBA" id="ARBA00022786"/>
    </source>
</evidence>
<gene>
    <name evidence="5" type="ORF">PoMZ_10223</name>
</gene>
<feature type="domain" description="F-box" evidence="4">
    <location>
        <begin position="94"/>
        <end position="140"/>
    </location>
</feature>
<proteinExistence type="predicted"/>
<feature type="region of interest" description="Disordered" evidence="3">
    <location>
        <begin position="1"/>
        <end position="36"/>
    </location>
</feature>
<comment type="pathway">
    <text evidence="1">Protein modification; protein ubiquitination.</text>
</comment>
<dbReference type="AlphaFoldDB" id="A0A4P7MX53"/>
<dbReference type="PROSITE" id="PS50181">
    <property type="entry name" value="FBOX"/>
    <property type="match status" value="1"/>
</dbReference>
<dbReference type="SUPFAM" id="SSF81383">
    <property type="entry name" value="F-box domain"/>
    <property type="match status" value="1"/>
</dbReference>
<dbReference type="Gene3D" id="1.20.1280.50">
    <property type="match status" value="1"/>
</dbReference>
<keyword evidence="2" id="KW-0833">Ubl conjugation pathway</keyword>
<feature type="region of interest" description="Disordered" evidence="3">
    <location>
        <begin position="421"/>
        <end position="445"/>
    </location>
</feature>
<dbReference type="PANTHER" id="PTHR10706">
    <property type="entry name" value="F-BOX FAMILY PROTEIN"/>
    <property type="match status" value="1"/>
</dbReference>
<dbReference type="UniPathway" id="UPA00143"/>
<dbReference type="InterPro" id="IPR036047">
    <property type="entry name" value="F-box-like_dom_sf"/>
</dbReference>
<dbReference type="InterPro" id="IPR001810">
    <property type="entry name" value="F-box_dom"/>
</dbReference>
<dbReference type="InterPro" id="IPR045048">
    <property type="entry name" value="FBXO31/39"/>
</dbReference>
<evidence type="ECO:0000313" key="6">
    <source>
        <dbReference type="Proteomes" id="UP000294847"/>
    </source>
</evidence>
<dbReference type="Pfam" id="PF12014">
    <property type="entry name" value="Cyclin_D1_bind"/>
    <property type="match status" value="1"/>
</dbReference>
<reference evidence="5 6" key="1">
    <citation type="journal article" date="2019" name="Mol. Biol. Evol.">
        <title>Blast fungal genomes show frequent chromosomal changes, gene gains and losses, and effector gene turnover.</title>
        <authorList>
            <person name="Gomez Luciano L.B."/>
            <person name="Jason Tsai I."/>
            <person name="Chuma I."/>
            <person name="Tosa Y."/>
            <person name="Chen Y.H."/>
            <person name="Li J.Y."/>
            <person name="Li M.Y."/>
            <person name="Jade Lu M.Y."/>
            <person name="Nakayashiki H."/>
            <person name="Li W.H."/>
        </authorList>
    </citation>
    <scope>NUCLEOTIDE SEQUENCE [LARGE SCALE GENOMIC DNA]</scope>
    <source>
        <strain evidence="5">MZ5-1-6</strain>
    </source>
</reference>
<dbReference type="GO" id="GO:0016567">
    <property type="term" value="P:protein ubiquitination"/>
    <property type="evidence" value="ECO:0007669"/>
    <property type="project" value="UniProtKB-UniPathway"/>
</dbReference>
<dbReference type="OMA" id="HPCWFIP"/>
<dbReference type="EMBL" id="CP034204">
    <property type="protein sequence ID" value="QBZ54523.1"/>
    <property type="molecule type" value="Genomic_DNA"/>
</dbReference>
<accession>A0A4P7MX53</accession>